<reference evidence="1" key="1">
    <citation type="submission" date="2018-05" db="EMBL/GenBank/DDBJ databases">
        <authorList>
            <person name="Lanie J.A."/>
            <person name="Ng W.-L."/>
            <person name="Kazmierczak K.M."/>
            <person name="Andrzejewski T.M."/>
            <person name="Davidsen T.M."/>
            <person name="Wayne K.J."/>
            <person name="Tettelin H."/>
            <person name="Glass J.I."/>
            <person name="Rusch D."/>
            <person name="Podicherti R."/>
            <person name="Tsui H.-C.T."/>
            <person name="Winkler M.E."/>
        </authorList>
    </citation>
    <scope>NUCLEOTIDE SEQUENCE</scope>
</reference>
<feature type="non-terminal residue" evidence="1">
    <location>
        <position position="1"/>
    </location>
</feature>
<feature type="non-terminal residue" evidence="1">
    <location>
        <position position="56"/>
    </location>
</feature>
<name>A0A382PXS9_9ZZZZ</name>
<gene>
    <name evidence="1" type="ORF">METZ01_LOCUS330998</name>
</gene>
<accession>A0A382PXS9</accession>
<dbReference type="AlphaFoldDB" id="A0A382PXS9"/>
<sequence length="56" mass="5858">VANTGKWTGTLGWGGGDTILKPSMSARGTRWRAAAGVWAFILLQSIPAQVDAQDAT</sequence>
<proteinExistence type="predicted"/>
<dbReference type="EMBL" id="UINC01110559">
    <property type="protein sequence ID" value="SVC78144.1"/>
    <property type="molecule type" value="Genomic_DNA"/>
</dbReference>
<organism evidence="1">
    <name type="scientific">marine metagenome</name>
    <dbReference type="NCBI Taxonomy" id="408172"/>
    <lineage>
        <taxon>unclassified sequences</taxon>
        <taxon>metagenomes</taxon>
        <taxon>ecological metagenomes</taxon>
    </lineage>
</organism>
<evidence type="ECO:0000313" key="1">
    <source>
        <dbReference type="EMBL" id="SVC78144.1"/>
    </source>
</evidence>
<protein>
    <submittedName>
        <fullName evidence="1">Uncharacterized protein</fullName>
    </submittedName>
</protein>